<sequence length="412" mass="42845">MNQDLRSLATDAPPHGERQAFRRLHALGRIGLRSVACLAARGARADCRCCIEACPRASLALHDGGLELDPVACSSCGICAASCPTGALAVEGFTLPAVVPPQGITVACERVHGAAPGAAHRVPCLGGLALTDWLRLALTAGDAPLRIVDDGSCTHCANATGAGEPAIPLLDAARRALTEAGVPAESLPQRVKPAPLPNGNEGRNASADEVVASRRGFFAGLSRSVASALTQTTTGDAQFAAPARIQRPRRDTIPGQRGEETRLLLLQIAQRHGRPHPVRATLPALAANSACRAHGACTGVCPTGALQLESDADNASAHLRFDAWLCVACGACSGICPSRALTLEPRAWRPFAVAPVELAVIGQCECRRCGALFAAGEDESLCERCRKTEALARAGFALFHRHRETPAAPEGP</sequence>
<keyword evidence="7" id="KW-1185">Reference proteome</keyword>
<evidence type="ECO:0000256" key="2">
    <source>
        <dbReference type="ARBA" id="ARBA00022723"/>
    </source>
</evidence>
<reference evidence="6 7" key="1">
    <citation type="submission" date="2019-12" db="EMBL/GenBank/DDBJ databases">
        <title>Comparative genomics gives insights into the taxonomy of the Azoarcus-Aromatoleum group and reveals separate origins of nif in the plant-associated Azoarcus and non-plant-associated Aromatoleum sub-groups.</title>
        <authorList>
            <person name="Lafos M."/>
            <person name="Maluk M."/>
            <person name="Batista M."/>
            <person name="Junghare M."/>
            <person name="Carmona M."/>
            <person name="Faoro H."/>
            <person name="Cruz L.M."/>
            <person name="Battistoni F."/>
            <person name="De Souza E."/>
            <person name="Pedrosa F."/>
            <person name="Chen W.-M."/>
            <person name="Poole P.S."/>
            <person name="Dixon R.A."/>
            <person name="James E.K."/>
        </authorList>
    </citation>
    <scope>NUCLEOTIDE SEQUENCE [LARGE SCALE GENOMIC DNA]</scope>
    <source>
        <strain evidence="6 7">22Lin</strain>
    </source>
</reference>
<keyword evidence="1" id="KW-0004">4Fe-4S</keyword>
<dbReference type="PROSITE" id="PS51379">
    <property type="entry name" value="4FE4S_FER_2"/>
    <property type="match status" value="3"/>
</dbReference>
<feature type="domain" description="4Fe-4S ferredoxin-type" evidence="5">
    <location>
        <begin position="64"/>
        <end position="93"/>
    </location>
</feature>
<evidence type="ECO:0000256" key="3">
    <source>
        <dbReference type="ARBA" id="ARBA00023004"/>
    </source>
</evidence>
<evidence type="ECO:0000256" key="1">
    <source>
        <dbReference type="ARBA" id="ARBA00022485"/>
    </source>
</evidence>
<feature type="domain" description="4Fe-4S ferredoxin-type" evidence="5">
    <location>
        <begin position="317"/>
        <end position="346"/>
    </location>
</feature>
<proteinExistence type="predicted"/>
<protein>
    <submittedName>
        <fullName evidence="6">4Fe-4S dicluster domain-containing protein</fullName>
    </submittedName>
</protein>
<accession>A0ABX1Q4I4</accession>
<dbReference type="RefSeq" id="WP_169258417.1">
    <property type="nucleotide sequence ID" value="NZ_WTVQ01000001.1"/>
</dbReference>
<dbReference type="Pfam" id="PF00037">
    <property type="entry name" value="Fer4"/>
    <property type="match status" value="1"/>
</dbReference>
<evidence type="ECO:0000313" key="7">
    <source>
        <dbReference type="Proteomes" id="UP000648984"/>
    </source>
</evidence>
<keyword evidence="4" id="KW-0411">Iron-sulfur</keyword>
<dbReference type="SUPFAM" id="SSF54862">
    <property type="entry name" value="4Fe-4S ferredoxins"/>
    <property type="match status" value="2"/>
</dbReference>
<dbReference type="PANTHER" id="PTHR24960:SF79">
    <property type="entry name" value="PHOTOSYSTEM I IRON-SULFUR CENTER"/>
    <property type="match status" value="1"/>
</dbReference>
<dbReference type="Pfam" id="PF12838">
    <property type="entry name" value="Fer4_7"/>
    <property type="match status" value="1"/>
</dbReference>
<gene>
    <name evidence="6" type="ORF">GPA25_00670</name>
</gene>
<organism evidence="6 7">
    <name type="scientific">Aromatoleum diolicum</name>
    <dbReference type="NCBI Taxonomy" id="75796"/>
    <lineage>
        <taxon>Bacteria</taxon>
        <taxon>Pseudomonadati</taxon>
        <taxon>Pseudomonadota</taxon>
        <taxon>Betaproteobacteria</taxon>
        <taxon>Rhodocyclales</taxon>
        <taxon>Rhodocyclaceae</taxon>
        <taxon>Aromatoleum</taxon>
    </lineage>
</organism>
<dbReference type="InterPro" id="IPR017896">
    <property type="entry name" value="4Fe4S_Fe-S-bd"/>
</dbReference>
<dbReference type="PROSITE" id="PS00198">
    <property type="entry name" value="4FE4S_FER_1"/>
    <property type="match status" value="2"/>
</dbReference>
<feature type="domain" description="4Fe-4S ferredoxin-type" evidence="5">
    <location>
        <begin position="281"/>
        <end position="311"/>
    </location>
</feature>
<evidence type="ECO:0000313" key="6">
    <source>
        <dbReference type="EMBL" id="NMG73264.1"/>
    </source>
</evidence>
<dbReference type="Proteomes" id="UP000648984">
    <property type="component" value="Unassembled WGS sequence"/>
</dbReference>
<dbReference type="InterPro" id="IPR017900">
    <property type="entry name" value="4Fe4S_Fe_S_CS"/>
</dbReference>
<dbReference type="InterPro" id="IPR050157">
    <property type="entry name" value="PSI_iron-sulfur_center"/>
</dbReference>
<evidence type="ECO:0000256" key="4">
    <source>
        <dbReference type="ARBA" id="ARBA00023014"/>
    </source>
</evidence>
<evidence type="ECO:0000259" key="5">
    <source>
        <dbReference type="PROSITE" id="PS51379"/>
    </source>
</evidence>
<dbReference type="EMBL" id="WTVQ01000001">
    <property type="protein sequence ID" value="NMG73264.1"/>
    <property type="molecule type" value="Genomic_DNA"/>
</dbReference>
<keyword evidence="3" id="KW-0408">Iron</keyword>
<dbReference type="Gene3D" id="3.30.70.20">
    <property type="match status" value="2"/>
</dbReference>
<dbReference type="PANTHER" id="PTHR24960">
    <property type="entry name" value="PHOTOSYSTEM I IRON-SULFUR CENTER-RELATED"/>
    <property type="match status" value="1"/>
</dbReference>
<name>A0ABX1Q4I4_9RHOO</name>
<comment type="caution">
    <text evidence="6">The sequence shown here is derived from an EMBL/GenBank/DDBJ whole genome shotgun (WGS) entry which is preliminary data.</text>
</comment>
<keyword evidence="2" id="KW-0479">Metal-binding</keyword>